<evidence type="ECO:0000256" key="3">
    <source>
        <dbReference type="ARBA" id="ARBA00022475"/>
    </source>
</evidence>
<evidence type="ECO:0000256" key="6">
    <source>
        <dbReference type="ARBA" id="ARBA00023136"/>
    </source>
</evidence>
<feature type="domain" description="Major facilitator superfamily (MFS) profile" evidence="8">
    <location>
        <begin position="12"/>
        <end position="454"/>
    </location>
</feature>
<dbReference type="NCBIfam" id="TIGR00711">
    <property type="entry name" value="efflux_EmrB"/>
    <property type="match status" value="1"/>
</dbReference>
<feature type="transmembrane region" description="Helical" evidence="7">
    <location>
        <begin position="431"/>
        <end position="449"/>
    </location>
</feature>
<feature type="transmembrane region" description="Helical" evidence="7">
    <location>
        <begin position="225"/>
        <end position="247"/>
    </location>
</feature>
<evidence type="ECO:0000256" key="7">
    <source>
        <dbReference type="SAM" id="Phobius"/>
    </source>
</evidence>
<feature type="transmembrane region" description="Helical" evidence="7">
    <location>
        <begin position="361"/>
        <end position="385"/>
    </location>
</feature>
<dbReference type="GO" id="GO:0005886">
    <property type="term" value="C:plasma membrane"/>
    <property type="evidence" value="ECO:0007669"/>
    <property type="project" value="UniProtKB-SubCell"/>
</dbReference>
<comment type="subcellular location">
    <subcellularLocation>
        <location evidence="1">Cell membrane</location>
        <topology evidence="1">Multi-pass membrane protein</topology>
    </subcellularLocation>
</comment>
<keyword evidence="6 7" id="KW-0472">Membrane</keyword>
<evidence type="ECO:0000256" key="5">
    <source>
        <dbReference type="ARBA" id="ARBA00022989"/>
    </source>
</evidence>
<dbReference type="PANTHER" id="PTHR42718:SF48">
    <property type="entry name" value="CONSERVED TWO-DOMAIN MEMBRANE PROTEIN-RELATED"/>
    <property type="match status" value="1"/>
</dbReference>
<evidence type="ECO:0000256" key="2">
    <source>
        <dbReference type="ARBA" id="ARBA00022448"/>
    </source>
</evidence>
<dbReference type="InterPro" id="IPR036259">
    <property type="entry name" value="MFS_trans_sf"/>
</dbReference>
<evidence type="ECO:0000313" key="10">
    <source>
        <dbReference type="Proteomes" id="UP000237752"/>
    </source>
</evidence>
<proteinExistence type="predicted"/>
<dbReference type="GO" id="GO:0022857">
    <property type="term" value="F:transmembrane transporter activity"/>
    <property type="evidence" value="ECO:0007669"/>
    <property type="project" value="InterPro"/>
</dbReference>
<dbReference type="SUPFAM" id="SSF103473">
    <property type="entry name" value="MFS general substrate transporter"/>
    <property type="match status" value="1"/>
</dbReference>
<feature type="transmembrane region" description="Helical" evidence="7">
    <location>
        <begin position="406"/>
        <end position="425"/>
    </location>
</feature>
<gene>
    <name evidence="9" type="ORF">CLV47_101552</name>
</gene>
<dbReference type="InterPro" id="IPR005829">
    <property type="entry name" value="Sugar_transporter_CS"/>
</dbReference>
<organism evidence="9 10">
    <name type="scientific">Antricoccus suffuscus</name>
    <dbReference type="NCBI Taxonomy" id="1629062"/>
    <lineage>
        <taxon>Bacteria</taxon>
        <taxon>Bacillati</taxon>
        <taxon>Actinomycetota</taxon>
        <taxon>Actinomycetes</taxon>
        <taxon>Geodermatophilales</taxon>
        <taxon>Antricoccaceae</taxon>
        <taxon>Antricoccus</taxon>
    </lineage>
</organism>
<dbReference type="RefSeq" id="WP_106347440.1">
    <property type="nucleotide sequence ID" value="NZ_PVUE01000001.1"/>
</dbReference>
<feature type="transmembrane region" description="Helical" evidence="7">
    <location>
        <begin position="138"/>
        <end position="159"/>
    </location>
</feature>
<evidence type="ECO:0000256" key="1">
    <source>
        <dbReference type="ARBA" id="ARBA00004651"/>
    </source>
</evidence>
<sequence>MARTRNASPWIVLVATGLSVFAVFLDTTILYVAFPSISATFSDVSPAGLSWVLNAYTIAFAAMLIPAGRLADRIGRRKTFLSAVVLFTVASMLCGLAPSVEVLIIARLAQAIGAAAMVPASLALVLQSFSKAKMPVAVAIWGSLGGISGAAGPSLGALVVETLGWRWAFFINLPVGIISFFLGRRVLPEGREATRGKLPDPLSIVLLAGGLAVLSYGVVETETWGWLSTGLAVTVVIAAVLITLFFLRCRAVSNPVLDLRLLQSRNFRWANLSMFIYSIGFSAMFLGNILFMTNIWGFSILQAGLGIAPGPLIVFALSAQTGRLAARYGQRPLLILGGLVWGTSGVWLLTQATSTADYVGVYLPAVCISAVGVALVIPQLSSAAVKDLPQDHYGSGSAVAQATRNLGTTLGVAVTIALVAAAPALSSFHSTWWVLVASGVCVTLFAVRLPRHVHQLDLEPALPPTPVPASD</sequence>
<feature type="transmembrane region" description="Helical" evidence="7">
    <location>
        <begin position="295"/>
        <end position="319"/>
    </location>
</feature>
<evidence type="ECO:0000259" key="8">
    <source>
        <dbReference type="PROSITE" id="PS50850"/>
    </source>
</evidence>
<keyword evidence="4 7" id="KW-0812">Transmembrane</keyword>
<dbReference type="Gene3D" id="1.20.1250.20">
    <property type="entry name" value="MFS general substrate transporter like domains"/>
    <property type="match status" value="1"/>
</dbReference>
<accession>A0A2T1A748</accession>
<keyword evidence="5 7" id="KW-1133">Transmembrane helix</keyword>
<dbReference type="Gene3D" id="1.20.1720.10">
    <property type="entry name" value="Multidrug resistance protein D"/>
    <property type="match status" value="1"/>
</dbReference>
<reference evidence="9 10" key="1">
    <citation type="submission" date="2018-03" db="EMBL/GenBank/DDBJ databases">
        <title>Genomic Encyclopedia of Archaeal and Bacterial Type Strains, Phase II (KMG-II): from individual species to whole genera.</title>
        <authorList>
            <person name="Goeker M."/>
        </authorList>
    </citation>
    <scope>NUCLEOTIDE SEQUENCE [LARGE SCALE GENOMIC DNA]</scope>
    <source>
        <strain evidence="9 10">DSM 100065</strain>
    </source>
</reference>
<keyword evidence="10" id="KW-1185">Reference proteome</keyword>
<evidence type="ECO:0000256" key="4">
    <source>
        <dbReference type="ARBA" id="ARBA00022692"/>
    </source>
</evidence>
<dbReference type="PROSITE" id="PS00216">
    <property type="entry name" value="SUGAR_TRANSPORT_1"/>
    <property type="match status" value="1"/>
</dbReference>
<dbReference type="OrthoDB" id="7375466at2"/>
<keyword evidence="2" id="KW-0813">Transport</keyword>
<dbReference type="Proteomes" id="UP000237752">
    <property type="component" value="Unassembled WGS sequence"/>
</dbReference>
<feature type="transmembrane region" description="Helical" evidence="7">
    <location>
        <begin position="165"/>
        <end position="182"/>
    </location>
</feature>
<comment type="caution">
    <text evidence="9">The sequence shown here is derived from an EMBL/GenBank/DDBJ whole genome shotgun (WGS) entry which is preliminary data.</text>
</comment>
<dbReference type="InterPro" id="IPR011701">
    <property type="entry name" value="MFS"/>
</dbReference>
<evidence type="ECO:0000313" key="9">
    <source>
        <dbReference type="EMBL" id="PRZ44426.1"/>
    </source>
</evidence>
<dbReference type="InterPro" id="IPR020846">
    <property type="entry name" value="MFS_dom"/>
</dbReference>
<protein>
    <submittedName>
        <fullName evidence="9">EmrB/QacA subfamily drug resistance transporter</fullName>
    </submittedName>
</protein>
<dbReference type="PROSITE" id="PS50850">
    <property type="entry name" value="MFS"/>
    <property type="match status" value="1"/>
</dbReference>
<dbReference type="InterPro" id="IPR004638">
    <property type="entry name" value="EmrB-like"/>
</dbReference>
<dbReference type="Pfam" id="PF07690">
    <property type="entry name" value="MFS_1"/>
    <property type="match status" value="1"/>
</dbReference>
<dbReference type="EMBL" id="PVUE01000001">
    <property type="protein sequence ID" value="PRZ44426.1"/>
    <property type="molecule type" value="Genomic_DNA"/>
</dbReference>
<feature type="transmembrane region" description="Helical" evidence="7">
    <location>
        <begin position="12"/>
        <end position="34"/>
    </location>
</feature>
<feature type="transmembrane region" description="Helical" evidence="7">
    <location>
        <begin position="104"/>
        <end position="126"/>
    </location>
</feature>
<name>A0A2T1A748_9ACTN</name>
<feature type="transmembrane region" description="Helical" evidence="7">
    <location>
        <begin position="331"/>
        <end position="349"/>
    </location>
</feature>
<feature type="transmembrane region" description="Helical" evidence="7">
    <location>
        <begin position="202"/>
        <end position="219"/>
    </location>
</feature>
<feature type="transmembrane region" description="Helical" evidence="7">
    <location>
        <begin position="79"/>
        <end position="98"/>
    </location>
</feature>
<feature type="transmembrane region" description="Helical" evidence="7">
    <location>
        <begin position="268"/>
        <end position="289"/>
    </location>
</feature>
<dbReference type="AlphaFoldDB" id="A0A2T1A748"/>
<keyword evidence="3" id="KW-1003">Cell membrane</keyword>
<dbReference type="CDD" id="cd17321">
    <property type="entry name" value="MFS_MMR_MDR_like"/>
    <property type="match status" value="1"/>
</dbReference>
<dbReference type="PANTHER" id="PTHR42718">
    <property type="entry name" value="MAJOR FACILITATOR SUPERFAMILY MULTIDRUG TRANSPORTER MFSC"/>
    <property type="match status" value="1"/>
</dbReference>
<feature type="transmembrane region" description="Helical" evidence="7">
    <location>
        <begin position="46"/>
        <end position="67"/>
    </location>
</feature>